<dbReference type="Proteomes" id="UP000708208">
    <property type="component" value="Unassembled WGS sequence"/>
</dbReference>
<evidence type="ECO:0000313" key="2">
    <source>
        <dbReference type="EMBL" id="CAG7683993.1"/>
    </source>
</evidence>
<dbReference type="EMBL" id="CAJVCH010017837">
    <property type="protein sequence ID" value="CAG7683993.1"/>
    <property type="molecule type" value="Genomic_DNA"/>
</dbReference>
<proteinExistence type="predicted"/>
<dbReference type="AlphaFoldDB" id="A0A8J2NKS9"/>
<gene>
    <name evidence="2" type="ORF">AFUS01_LOCUS3029</name>
</gene>
<keyword evidence="3" id="KW-1185">Reference proteome</keyword>
<feature type="region of interest" description="Disordered" evidence="1">
    <location>
        <begin position="64"/>
        <end position="95"/>
    </location>
</feature>
<sequence length="95" mass="10133">MDGPMMASDSNILLDADGVENVTYAEHCECTYLSYNGSMGNGLIVSPTCSVQVTCCPEISPLTEKTTANKKMEPHPLLAYTKSSASRPPPPPPTK</sequence>
<name>A0A8J2NKS9_9HEXA</name>
<evidence type="ECO:0000256" key="1">
    <source>
        <dbReference type="SAM" id="MobiDB-lite"/>
    </source>
</evidence>
<organism evidence="2 3">
    <name type="scientific">Allacma fusca</name>
    <dbReference type="NCBI Taxonomy" id="39272"/>
    <lineage>
        <taxon>Eukaryota</taxon>
        <taxon>Metazoa</taxon>
        <taxon>Ecdysozoa</taxon>
        <taxon>Arthropoda</taxon>
        <taxon>Hexapoda</taxon>
        <taxon>Collembola</taxon>
        <taxon>Symphypleona</taxon>
        <taxon>Sminthuridae</taxon>
        <taxon>Allacma</taxon>
    </lineage>
</organism>
<accession>A0A8J2NKS9</accession>
<reference evidence="2" key="1">
    <citation type="submission" date="2021-06" db="EMBL/GenBank/DDBJ databases">
        <authorList>
            <person name="Hodson N. C."/>
            <person name="Mongue J. A."/>
            <person name="Jaron S. K."/>
        </authorList>
    </citation>
    <scope>NUCLEOTIDE SEQUENCE</scope>
</reference>
<protein>
    <submittedName>
        <fullName evidence="2">Uncharacterized protein</fullName>
    </submittedName>
</protein>
<evidence type="ECO:0000313" key="3">
    <source>
        <dbReference type="Proteomes" id="UP000708208"/>
    </source>
</evidence>
<comment type="caution">
    <text evidence="2">The sequence shown here is derived from an EMBL/GenBank/DDBJ whole genome shotgun (WGS) entry which is preliminary data.</text>
</comment>